<dbReference type="InterPro" id="IPR006630">
    <property type="entry name" value="La_HTH"/>
</dbReference>
<dbReference type="PROSITE" id="PS50961">
    <property type="entry name" value="HTH_LA"/>
    <property type="match status" value="1"/>
</dbReference>
<feature type="region of interest" description="Disordered" evidence="3">
    <location>
        <begin position="1"/>
        <end position="197"/>
    </location>
</feature>
<dbReference type="GO" id="GO:0003723">
    <property type="term" value="F:RNA binding"/>
    <property type="evidence" value="ECO:0007669"/>
    <property type="project" value="UniProtKB-UniRule"/>
</dbReference>
<dbReference type="AlphaFoldDB" id="A0AAN9PV36"/>
<feature type="region of interest" description="Disordered" evidence="3">
    <location>
        <begin position="482"/>
        <end position="513"/>
    </location>
</feature>
<evidence type="ECO:0000256" key="2">
    <source>
        <dbReference type="PROSITE-ProRule" id="PRU00332"/>
    </source>
</evidence>
<dbReference type="EMBL" id="JAYKXN010000002">
    <property type="protein sequence ID" value="KAK7310984.1"/>
    <property type="molecule type" value="Genomic_DNA"/>
</dbReference>
<dbReference type="PANTHER" id="PTHR22792">
    <property type="entry name" value="LUPUS LA PROTEIN-RELATED"/>
    <property type="match status" value="1"/>
</dbReference>
<comment type="caution">
    <text evidence="5">The sequence shown here is derived from an EMBL/GenBank/DDBJ whole genome shotgun (WGS) entry which is preliminary data.</text>
</comment>
<gene>
    <name evidence="5" type="ORF">RJT34_08813</name>
</gene>
<dbReference type="Proteomes" id="UP001359559">
    <property type="component" value="Unassembled WGS sequence"/>
</dbReference>
<dbReference type="FunFam" id="1.10.10.10:FF:000131">
    <property type="entry name" value="la-related protein 1B isoform X2"/>
    <property type="match status" value="1"/>
</dbReference>
<evidence type="ECO:0000313" key="6">
    <source>
        <dbReference type="Proteomes" id="UP001359559"/>
    </source>
</evidence>
<dbReference type="InterPro" id="IPR036388">
    <property type="entry name" value="WH-like_DNA-bd_sf"/>
</dbReference>
<dbReference type="Gene3D" id="1.10.10.10">
    <property type="entry name" value="Winged helix-like DNA-binding domain superfamily/Winged helix DNA-binding domain"/>
    <property type="match status" value="1"/>
</dbReference>
<reference evidence="5 6" key="1">
    <citation type="submission" date="2024-01" db="EMBL/GenBank/DDBJ databases">
        <title>The genomes of 5 underutilized Papilionoideae crops provide insights into root nodulation and disease resistance.</title>
        <authorList>
            <person name="Yuan L."/>
        </authorList>
    </citation>
    <scope>NUCLEOTIDE SEQUENCE [LARGE SCALE GENOMIC DNA]</scope>
    <source>
        <strain evidence="5">LY-2023</strain>
        <tissue evidence="5">Leaf</tissue>
    </source>
</reference>
<dbReference type="InterPro" id="IPR036390">
    <property type="entry name" value="WH_DNA-bd_sf"/>
</dbReference>
<dbReference type="InterPro" id="IPR045180">
    <property type="entry name" value="La_dom_prot"/>
</dbReference>
<proteinExistence type="predicted"/>
<sequence length="513" mass="54661">MVTATVDSSSHSPTTAADSPTFPRKNLSSPWAQVVRGADSEPNHQSPPSSSPSSSPSSLDTVTVNSNTASVDTSDAAVKPAWKRPTNGVAEVGPVMGAVSWPPLSESTKTPPKVTSEPSTAKTVTDDGSLPSPQGPVTSDSSQKQASSNVKPNPAMNHGMHNRQRQMKRGSANSNGVGPGPVQNNFSGVSPNLPPPPPPPFPVLPIPIPPGTFAHGVPGIPVPSPRDTYRNNNWDTRPPVGGFMPPVNDHRTSSRRGNAGHHPRGDGPYHNSYGNRRDQDRGNYANTRDAHVHQPRMPPRGLMRAPVPNPGSFMGPQPLPPFANPGGFPEFYYFPTLQFESLGGMPFFTHAPPAMFYPVAETPLTNTIVNQIDYYFSNANLVKDEFLRSNMDEQGWVSINLIASFPRVKSLTSNIELILDSLKASTVVEVKGDKLRRRNDWIKWLPSTQLQANSGSASPSGSSCNNVASDFGKITLDEATADKINSESATNGVTGESSTQSQLPNGDAMGSSG</sequence>
<evidence type="ECO:0000256" key="1">
    <source>
        <dbReference type="ARBA" id="ARBA00022884"/>
    </source>
</evidence>
<feature type="compositionally biased region" description="Polar residues" evidence="3">
    <location>
        <begin position="1"/>
        <end position="18"/>
    </location>
</feature>
<feature type="compositionally biased region" description="Low complexity" evidence="3">
    <location>
        <begin position="46"/>
        <end position="58"/>
    </location>
</feature>
<dbReference type="PANTHER" id="PTHR22792:SF155">
    <property type="entry name" value="LA-RELATED PROTEIN 1C-LIKE"/>
    <property type="match status" value="1"/>
</dbReference>
<protein>
    <recommendedName>
        <fullName evidence="4">HTH La-type RNA-binding domain-containing protein</fullName>
    </recommendedName>
</protein>
<keyword evidence="1 2" id="KW-0694">RNA-binding</keyword>
<name>A0AAN9PV36_CLITE</name>
<feature type="region of interest" description="Disordered" evidence="3">
    <location>
        <begin position="237"/>
        <end position="283"/>
    </location>
</feature>
<evidence type="ECO:0000256" key="3">
    <source>
        <dbReference type="SAM" id="MobiDB-lite"/>
    </source>
</evidence>
<accession>A0AAN9PV36</accession>
<feature type="compositionally biased region" description="Polar residues" evidence="3">
    <location>
        <begin position="59"/>
        <end position="73"/>
    </location>
</feature>
<feature type="compositionally biased region" description="Polar residues" evidence="3">
    <location>
        <begin position="131"/>
        <end position="151"/>
    </location>
</feature>
<feature type="compositionally biased region" description="Polar residues" evidence="3">
    <location>
        <begin position="486"/>
        <end position="504"/>
    </location>
</feature>
<dbReference type="CDD" id="cd07323">
    <property type="entry name" value="LAM"/>
    <property type="match status" value="1"/>
</dbReference>
<keyword evidence="6" id="KW-1185">Reference proteome</keyword>
<feature type="domain" description="HTH La-type RNA-binding" evidence="4">
    <location>
        <begin position="358"/>
        <end position="447"/>
    </location>
</feature>
<organism evidence="5 6">
    <name type="scientific">Clitoria ternatea</name>
    <name type="common">Butterfly pea</name>
    <dbReference type="NCBI Taxonomy" id="43366"/>
    <lineage>
        <taxon>Eukaryota</taxon>
        <taxon>Viridiplantae</taxon>
        <taxon>Streptophyta</taxon>
        <taxon>Embryophyta</taxon>
        <taxon>Tracheophyta</taxon>
        <taxon>Spermatophyta</taxon>
        <taxon>Magnoliopsida</taxon>
        <taxon>eudicotyledons</taxon>
        <taxon>Gunneridae</taxon>
        <taxon>Pentapetalae</taxon>
        <taxon>rosids</taxon>
        <taxon>fabids</taxon>
        <taxon>Fabales</taxon>
        <taxon>Fabaceae</taxon>
        <taxon>Papilionoideae</taxon>
        <taxon>50 kb inversion clade</taxon>
        <taxon>NPAAA clade</taxon>
        <taxon>indigoferoid/millettioid clade</taxon>
        <taxon>Phaseoleae</taxon>
        <taxon>Clitoria</taxon>
    </lineage>
</organism>
<evidence type="ECO:0000313" key="5">
    <source>
        <dbReference type="EMBL" id="KAK7310984.1"/>
    </source>
</evidence>
<evidence type="ECO:0000259" key="4">
    <source>
        <dbReference type="PROSITE" id="PS50961"/>
    </source>
</evidence>
<dbReference type="SMART" id="SM00715">
    <property type="entry name" value="LA"/>
    <property type="match status" value="1"/>
</dbReference>
<dbReference type="Pfam" id="PF05383">
    <property type="entry name" value="La"/>
    <property type="match status" value="1"/>
</dbReference>
<dbReference type="SUPFAM" id="SSF46785">
    <property type="entry name" value="Winged helix' DNA-binding domain"/>
    <property type="match status" value="1"/>
</dbReference>